<dbReference type="GeneID" id="80527899"/>
<sequence length="313" mass="34079">MAARELSRAAYDHETGIKGPTDGTKCYTTYNPWGVGYDTSQISVFAIGDIGKDKILKNLRINLGLLTEGMTREQAADLITGTSFSAVKVMGVNETIRIKPNSNMEALRKITGLKMGVQTALGPVCCPKAYVFPVGKQLDVRFVHVIFTVLPYKAGTHKLGGGILNLQKTKIVGGISVNVQTTGKMGKIDLPLTIPFMEWKKSTEGVFELMGMVMGASLKVALGGVNGLSIHVTAIGQIHKDLKGTGMNKNMMLCPVFMYPDIVFSNCLKMWKVTSAKLILQIQPRVFRPIEEPLVSERDLLTKALKSGGEEED</sequence>
<accession>A0A2P1GN19</accession>
<organism evidence="1">
    <name type="scientific">Wenling hoplichthys paramyxovirus</name>
    <dbReference type="NCBI Taxonomy" id="2116453"/>
    <lineage>
        <taxon>Viruses</taxon>
        <taxon>Riboviria</taxon>
        <taxon>Orthornavirae</taxon>
        <taxon>Negarnaviricota</taxon>
        <taxon>Haploviricotina</taxon>
        <taxon>Monjiviricetes</taxon>
        <taxon>Mononegavirales</taxon>
        <taxon>Paramyxoviridae</taxon>
        <taxon>Ichthysvirinae</taxon>
        <taxon>Hoplichthysvirus</taxon>
        <taxon>Hoplichthysvirus hoplichthysis</taxon>
    </lineage>
</organism>
<dbReference type="EMBL" id="MG600062">
    <property type="protein sequence ID" value="AVM87397.1"/>
    <property type="molecule type" value="Viral_cRNA"/>
</dbReference>
<evidence type="ECO:0000313" key="2">
    <source>
        <dbReference type="Proteomes" id="UP000297191"/>
    </source>
</evidence>
<protein>
    <submittedName>
        <fullName evidence="1">Matrix protein</fullName>
    </submittedName>
</protein>
<reference evidence="1" key="1">
    <citation type="journal article" date="2018" name="Nature">
        <title>The evolutionary history of vertebrate RNA viruses.</title>
        <authorList>
            <person name="Shi M."/>
            <person name="Lin X.D."/>
            <person name="Chen X."/>
            <person name="Tian J.H."/>
            <person name="Chen L.J."/>
            <person name="Li K."/>
            <person name="Wang W."/>
            <person name="Eden J.S."/>
            <person name="Shen J.J."/>
            <person name="Liu L."/>
            <person name="Holmes E.C."/>
            <person name="Zhang Y.Z."/>
        </authorList>
    </citation>
    <scope>NUCLEOTIDE SEQUENCE [LARGE SCALE GENOMIC DNA]</scope>
    <source>
        <strain evidence="1">XYXMC57250</strain>
    </source>
</reference>
<keyword evidence="2" id="KW-1185">Reference proteome</keyword>
<evidence type="ECO:0000313" key="1">
    <source>
        <dbReference type="EMBL" id="AVM87397.1"/>
    </source>
</evidence>
<proteinExistence type="predicted"/>
<name>A0A2P1GN19_9MONO</name>
<dbReference type="RefSeq" id="YP_010790501.1">
    <property type="nucleotide sequence ID" value="NC_075441.1"/>
</dbReference>
<dbReference type="KEGG" id="vg:80527899"/>
<dbReference type="Proteomes" id="UP000297191">
    <property type="component" value="Segment"/>
</dbReference>